<dbReference type="RefSeq" id="WP_036712848.1">
    <property type="nucleotide sequence ID" value="NZ_JRKQ01000198.1"/>
</dbReference>
<dbReference type="Proteomes" id="UP000029858">
    <property type="component" value="Unassembled WGS sequence"/>
</dbReference>
<dbReference type="AlphaFoldDB" id="A0A099G3H2"/>
<dbReference type="SUPFAM" id="SSF51395">
    <property type="entry name" value="FMN-linked oxidoreductases"/>
    <property type="match status" value="1"/>
</dbReference>
<evidence type="ECO:0000256" key="1">
    <source>
        <dbReference type="SAM" id="MobiDB-lite"/>
    </source>
</evidence>
<evidence type="ECO:0000313" key="3">
    <source>
        <dbReference type="EMBL" id="KGJ16913.1"/>
    </source>
</evidence>
<name>A0A099G3H2_9RHOB</name>
<gene>
    <name evidence="3" type="ORF">IX56_17680</name>
</gene>
<sequence length="83" mass="8430">MGIWLQTAAGRASASEPPIRLGGITLGAPGFLAPMAGITDLPFRRAVARHGAGLVVSEMGASTEMVTPRPSTRAAGRAKAMGE</sequence>
<protein>
    <submittedName>
        <fullName evidence="3">tRNA-dihydrouridine synthase</fullName>
    </submittedName>
</protein>
<accession>A0A099G3H2</accession>
<evidence type="ECO:0000259" key="2">
    <source>
        <dbReference type="Pfam" id="PF01207"/>
    </source>
</evidence>
<feature type="region of interest" description="Disordered" evidence="1">
    <location>
        <begin position="62"/>
        <end position="83"/>
    </location>
</feature>
<comment type="caution">
    <text evidence="3">The sequence shown here is derived from an EMBL/GenBank/DDBJ whole genome shotgun (WGS) entry which is preliminary data.</text>
</comment>
<reference evidence="3 4" key="1">
    <citation type="submission" date="2014-09" db="EMBL/GenBank/DDBJ databases">
        <authorList>
            <person name="McGinnis J.M."/>
            <person name="Wolfgang W.J."/>
        </authorList>
    </citation>
    <scope>NUCLEOTIDE SEQUENCE [LARGE SCALE GENOMIC DNA]</scope>
    <source>
        <strain evidence="3 4">5503</strain>
    </source>
</reference>
<dbReference type="Gene3D" id="3.20.20.70">
    <property type="entry name" value="Aldolase class I"/>
    <property type="match status" value="1"/>
</dbReference>
<dbReference type="EMBL" id="JRKQ01000198">
    <property type="protein sequence ID" value="KGJ16913.1"/>
    <property type="molecule type" value="Genomic_DNA"/>
</dbReference>
<dbReference type="InterPro" id="IPR013785">
    <property type="entry name" value="Aldolase_TIM"/>
</dbReference>
<evidence type="ECO:0000313" key="4">
    <source>
        <dbReference type="Proteomes" id="UP000029858"/>
    </source>
</evidence>
<feature type="domain" description="DUS-like FMN-binding" evidence="2">
    <location>
        <begin position="32"/>
        <end position="73"/>
    </location>
</feature>
<organism evidence="3 4">
    <name type="scientific">Paracoccus sanguinis</name>
    <dbReference type="NCBI Taxonomy" id="1545044"/>
    <lineage>
        <taxon>Bacteria</taxon>
        <taxon>Pseudomonadati</taxon>
        <taxon>Pseudomonadota</taxon>
        <taxon>Alphaproteobacteria</taxon>
        <taxon>Rhodobacterales</taxon>
        <taxon>Paracoccaceae</taxon>
        <taxon>Paracoccus</taxon>
    </lineage>
</organism>
<reference evidence="3 4" key="2">
    <citation type="submission" date="2014-10" db="EMBL/GenBank/DDBJ databases">
        <title>Paracoccus sanguinis sp. nov., isolated from clinical specimens of New York State patients.</title>
        <authorList>
            <person name="Mingle L.A."/>
            <person name="Cole J.A."/>
            <person name="Lapierre P."/>
            <person name="Musser K.A."/>
        </authorList>
    </citation>
    <scope>NUCLEOTIDE SEQUENCE [LARGE SCALE GENOMIC DNA]</scope>
    <source>
        <strain evidence="3 4">5503</strain>
    </source>
</reference>
<proteinExistence type="predicted"/>
<feature type="non-terminal residue" evidence="3">
    <location>
        <position position="83"/>
    </location>
</feature>
<dbReference type="Pfam" id="PF01207">
    <property type="entry name" value="Dus"/>
    <property type="match status" value="1"/>
</dbReference>
<dbReference type="InterPro" id="IPR035587">
    <property type="entry name" value="DUS-like_FMN-bd"/>
</dbReference>